<feature type="compositionally biased region" description="Polar residues" evidence="1">
    <location>
        <begin position="276"/>
        <end position="286"/>
    </location>
</feature>
<feature type="compositionally biased region" description="Pro residues" evidence="1">
    <location>
        <begin position="35"/>
        <end position="44"/>
    </location>
</feature>
<feature type="domain" description="Beta-lactamase-related" evidence="3">
    <location>
        <begin position="74"/>
        <end position="405"/>
    </location>
</feature>
<dbReference type="PANTHER" id="PTHR46825:SF15">
    <property type="entry name" value="BETA-LACTAMASE-RELATED DOMAIN-CONTAINING PROTEIN"/>
    <property type="match status" value="1"/>
</dbReference>
<evidence type="ECO:0000256" key="2">
    <source>
        <dbReference type="SAM" id="SignalP"/>
    </source>
</evidence>
<evidence type="ECO:0000256" key="1">
    <source>
        <dbReference type="SAM" id="MobiDB-lite"/>
    </source>
</evidence>
<dbReference type="InterPro" id="IPR021860">
    <property type="entry name" value="Peptidase_S12_Pab87-rel_C"/>
</dbReference>
<feature type="region of interest" description="Disordered" evidence="1">
    <location>
        <begin position="268"/>
        <end position="296"/>
    </location>
</feature>
<keyword evidence="2" id="KW-0732">Signal</keyword>
<dbReference type="Pfam" id="PF00144">
    <property type="entry name" value="Beta-lactamase"/>
    <property type="match status" value="1"/>
</dbReference>
<evidence type="ECO:0000313" key="6">
    <source>
        <dbReference type="Proteomes" id="UP001595975"/>
    </source>
</evidence>
<feature type="domain" description="Peptidase S12 Pab87-related C-terminal" evidence="4">
    <location>
        <begin position="445"/>
        <end position="531"/>
    </location>
</feature>
<organism evidence="5 6">
    <name type="scientific">Kitasatospora misakiensis</name>
    <dbReference type="NCBI Taxonomy" id="67330"/>
    <lineage>
        <taxon>Bacteria</taxon>
        <taxon>Bacillati</taxon>
        <taxon>Actinomycetota</taxon>
        <taxon>Actinomycetes</taxon>
        <taxon>Kitasatosporales</taxon>
        <taxon>Streptomycetaceae</taxon>
        <taxon>Kitasatospora</taxon>
    </lineage>
</organism>
<feature type="region of interest" description="Disordered" evidence="1">
    <location>
        <begin position="24"/>
        <end position="60"/>
    </location>
</feature>
<dbReference type="InterPro" id="IPR012338">
    <property type="entry name" value="Beta-lactam/transpept-like"/>
</dbReference>
<protein>
    <submittedName>
        <fullName evidence="5">Serine hydrolase</fullName>
    </submittedName>
</protein>
<evidence type="ECO:0000259" key="3">
    <source>
        <dbReference type="Pfam" id="PF00144"/>
    </source>
</evidence>
<keyword evidence="6" id="KW-1185">Reference proteome</keyword>
<evidence type="ECO:0000259" key="4">
    <source>
        <dbReference type="Pfam" id="PF11954"/>
    </source>
</evidence>
<dbReference type="Pfam" id="PF11954">
    <property type="entry name" value="DUF3471"/>
    <property type="match status" value="1"/>
</dbReference>
<dbReference type="InterPro" id="IPR050491">
    <property type="entry name" value="AmpC-like"/>
</dbReference>
<keyword evidence="5" id="KW-0378">Hydrolase</keyword>
<name>A0ABW0X215_9ACTN</name>
<dbReference type="RefSeq" id="WP_380224220.1">
    <property type="nucleotide sequence ID" value="NZ_JBHSOF010000005.1"/>
</dbReference>
<reference evidence="6" key="1">
    <citation type="journal article" date="2019" name="Int. J. Syst. Evol. Microbiol.">
        <title>The Global Catalogue of Microorganisms (GCM) 10K type strain sequencing project: providing services to taxonomists for standard genome sequencing and annotation.</title>
        <authorList>
            <consortium name="The Broad Institute Genomics Platform"/>
            <consortium name="The Broad Institute Genome Sequencing Center for Infectious Disease"/>
            <person name="Wu L."/>
            <person name="Ma J."/>
        </authorList>
    </citation>
    <scope>NUCLEOTIDE SEQUENCE [LARGE SCALE GENOMIC DNA]</scope>
    <source>
        <strain evidence="6">CGMCC 4.1437</strain>
    </source>
</reference>
<dbReference type="EMBL" id="JBHSOF010000005">
    <property type="protein sequence ID" value="MFC5662605.1"/>
    <property type="molecule type" value="Genomic_DNA"/>
</dbReference>
<dbReference type="PROSITE" id="PS51257">
    <property type="entry name" value="PROKAR_LIPOPROTEIN"/>
    <property type="match status" value="1"/>
</dbReference>
<dbReference type="InterPro" id="IPR001466">
    <property type="entry name" value="Beta-lactam-related"/>
</dbReference>
<dbReference type="Gene3D" id="2.40.128.600">
    <property type="match status" value="1"/>
</dbReference>
<dbReference type="PANTHER" id="PTHR46825">
    <property type="entry name" value="D-ALANYL-D-ALANINE-CARBOXYPEPTIDASE/ENDOPEPTIDASE AMPH"/>
    <property type="match status" value="1"/>
</dbReference>
<dbReference type="SUPFAM" id="SSF56601">
    <property type="entry name" value="beta-lactamase/transpeptidase-like"/>
    <property type="match status" value="1"/>
</dbReference>
<proteinExistence type="predicted"/>
<dbReference type="Gene3D" id="3.40.710.10">
    <property type="entry name" value="DD-peptidase/beta-lactamase superfamily"/>
    <property type="match status" value="1"/>
</dbReference>
<gene>
    <name evidence="5" type="ORF">ACFP3U_06360</name>
</gene>
<accession>A0ABW0X215</accession>
<comment type="caution">
    <text evidence="5">The sequence shown here is derived from an EMBL/GenBank/DDBJ whole genome shotgun (WGS) entry which is preliminary data.</text>
</comment>
<feature type="signal peptide" evidence="2">
    <location>
        <begin position="1"/>
        <end position="32"/>
    </location>
</feature>
<evidence type="ECO:0000313" key="5">
    <source>
        <dbReference type="EMBL" id="MFC5662605.1"/>
    </source>
</evidence>
<sequence length="544" mass="56809">MARPGPRIATALLAALLLGGPLLTGCTSSAHSEPEPAPTSPPSTPASAPATAPPRQPPPQLTEDQVNAAVGRIDAYAQNALAKSGVPGLALAVVYKDKVIHAKGLGVRQLGKPEAVDPDTVFQLASVSKPISSTVVAGVVGQQTVKWDDPVTSHDPGFTLADPWVGSHVTIADLFAHRSGLPDHAGDLLEDLGYQRDYILQHLRDHQLAPFRASYAYTNYGLTEAAVAVAKAKGVAWEDLAADLLYKPLGMNSTSSLRSAYDSAANKATPHVRTDSGWQVSATENPDPQAPAGGVSSTVQDLGRWMRLQLGDGTFEGRRIVDPAALNETRLPQSVSSPTTEPAGRTGFYGLGWNVSYDPEGRLRLNHSGAFSLGAATVVTLLPSEQLGIVVLTNGQPSGVPEAVAEEFFDLAQYGHETVDWLGFMTKVVPAAAQSPASPTDYSKPPAGAAAAEPDTAYVGTYGNGYFGPMAVSAEGGGLVMTLGPENLKFPLQHYDGDVFSFRTRGENAAGLSGVTFTVGSDGQASTVVVEQLNHDGLGTFTRG</sequence>
<dbReference type="Proteomes" id="UP001595975">
    <property type="component" value="Unassembled WGS sequence"/>
</dbReference>
<feature type="chain" id="PRO_5046989841" evidence="2">
    <location>
        <begin position="33"/>
        <end position="544"/>
    </location>
</feature>
<feature type="compositionally biased region" description="Pro residues" evidence="1">
    <location>
        <begin position="51"/>
        <end position="60"/>
    </location>
</feature>
<dbReference type="GO" id="GO:0016787">
    <property type="term" value="F:hydrolase activity"/>
    <property type="evidence" value="ECO:0007669"/>
    <property type="project" value="UniProtKB-KW"/>
</dbReference>